<sequence length="186" mass="21490">LKIILMGDVCTGKSSLITRFIDDIFDSIVASTSTIEINKQTKLIEIDKKQLNIEIYDTSGDLECCEHQRNAVRLYKYLNGVIFVYSITDLYSFDNLKLWLNQLIIHSGNKDIPKLIIGNKIDSEDKRRQVTYEKGLKFAEENDSLFMEASAITGQNVFESFEMFIKKIIQVEKLTNKKNKIQCRCM</sequence>
<dbReference type="AlphaFoldDB" id="U5EH53"/>
<dbReference type="SUPFAM" id="SSF52540">
    <property type="entry name" value="P-loop containing nucleoside triphosphate hydrolases"/>
    <property type="match status" value="1"/>
</dbReference>
<protein>
    <submittedName>
        <fullName evidence="2">Putative rab subfamily protein of small gtpase</fullName>
    </submittedName>
</protein>
<dbReference type="SMART" id="SM00174">
    <property type="entry name" value="RHO"/>
    <property type="match status" value="1"/>
</dbReference>
<dbReference type="SMART" id="SM00175">
    <property type="entry name" value="RAB"/>
    <property type="match status" value="1"/>
</dbReference>
<dbReference type="InterPro" id="IPR001806">
    <property type="entry name" value="Small_GTPase"/>
</dbReference>
<dbReference type="InterPro" id="IPR027417">
    <property type="entry name" value="P-loop_NTPase"/>
</dbReference>
<dbReference type="EMBL" id="GANO01003178">
    <property type="protein sequence ID" value="JAB56693.1"/>
    <property type="molecule type" value="mRNA"/>
</dbReference>
<dbReference type="GO" id="GO:0005525">
    <property type="term" value="F:GTP binding"/>
    <property type="evidence" value="ECO:0007669"/>
    <property type="project" value="InterPro"/>
</dbReference>
<dbReference type="Gene3D" id="3.40.50.300">
    <property type="entry name" value="P-loop containing nucleotide triphosphate hydrolases"/>
    <property type="match status" value="1"/>
</dbReference>
<dbReference type="PROSITE" id="PS51419">
    <property type="entry name" value="RAB"/>
    <property type="match status" value="1"/>
</dbReference>
<dbReference type="InterPro" id="IPR005225">
    <property type="entry name" value="Small_GTP-bd"/>
</dbReference>
<dbReference type="FunFam" id="3.40.50.300:FF:001447">
    <property type="entry name" value="Ras-related protein Rab-1B"/>
    <property type="match status" value="1"/>
</dbReference>
<dbReference type="Pfam" id="PF00071">
    <property type="entry name" value="Ras"/>
    <property type="match status" value="1"/>
</dbReference>
<dbReference type="GO" id="GO:0003924">
    <property type="term" value="F:GTPase activity"/>
    <property type="evidence" value="ECO:0007669"/>
    <property type="project" value="InterPro"/>
</dbReference>
<dbReference type="PANTHER" id="PTHR47979">
    <property type="entry name" value="DRAB11-RELATED"/>
    <property type="match status" value="1"/>
</dbReference>
<evidence type="ECO:0000256" key="1">
    <source>
        <dbReference type="ARBA" id="ARBA00006270"/>
    </source>
</evidence>
<accession>U5EH53</accession>
<dbReference type="NCBIfam" id="TIGR00231">
    <property type="entry name" value="small_GTP"/>
    <property type="match status" value="1"/>
</dbReference>
<proteinExistence type="evidence at transcript level"/>
<dbReference type="InterPro" id="IPR050209">
    <property type="entry name" value="Rab_GTPases_membrane_traffic"/>
</dbReference>
<name>U5EH53_9DIPT</name>
<reference evidence="2" key="1">
    <citation type="journal article" date="2014" name="Insect Biochem. Mol. Biol.">
        <title>An insight into the sialome of the frog biting fly, Corethrella appendiculata.</title>
        <authorList>
            <person name="Ribeiro J.M.C."/>
            <person name="Chagas A.C."/>
            <person name="Pham V.M."/>
            <person name="Lounibos L.P."/>
            <person name="Calvo E."/>
        </authorList>
    </citation>
    <scope>NUCLEOTIDE SEQUENCE</scope>
    <source>
        <tissue evidence="2">Salivary glands</tissue>
    </source>
</reference>
<dbReference type="SMART" id="SM00173">
    <property type="entry name" value="RAS"/>
    <property type="match status" value="1"/>
</dbReference>
<organism evidence="2">
    <name type="scientific">Corethrella appendiculata</name>
    <dbReference type="NCBI Taxonomy" id="1370023"/>
    <lineage>
        <taxon>Eukaryota</taxon>
        <taxon>Metazoa</taxon>
        <taxon>Ecdysozoa</taxon>
        <taxon>Arthropoda</taxon>
        <taxon>Hexapoda</taxon>
        <taxon>Insecta</taxon>
        <taxon>Pterygota</taxon>
        <taxon>Neoptera</taxon>
        <taxon>Endopterygota</taxon>
        <taxon>Diptera</taxon>
        <taxon>Nematocera</taxon>
        <taxon>Culicoidea</taxon>
        <taxon>Chaoboridae</taxon>
        <taxon>Corethrella</taxon>
    </lineage>
</organism>
<feature type="non-terminal residue" evidence="2">
    <location>
        <position position="1"/>
    </location>
</feature>
<dbReference type="CDD" id="cd00154">
    <property type="entry name" value="Rab"/>
    <property type="match status" value="1"/>
</dbReference>
<evidence type="ECO:0000313" key="2">
    <source>
        <dbReference type="EMBL" id="JAB56693.1"/>
    </source>
</evidence>
<dbReference type="PROSITE" id="PS51421">
    <property type="entry name" value="RAS"/>
    <property type="match status" value="1"/>
</dbReference>
<dbReference type="PRINTS" id="PR00449">
    <property type="entry name" value="RASTRNSFRMNG"/>
</dbReference>
<comment type="similarity">
    <text evidence="1">Belongs to the small GTPase superfamily. Rab family.</text>
</comment>